<dbReference type="AlphaFoldDB" id="A0A5B8XZN5"/>
<accession>A0A5B8XZN5</accession>
<dbReference type="InterPro" id="IPR003593">
    <property type="entry name" value="AAA+_ATPase"/>
</dbReference>
<evidence type="ECO:0000313" key="6">
    <source>
        <dbReference type="Proteomes" id="UP000321595"/>
    </source>
</evidence>
<organism evidence="5 6">
    <name type="scientific">Microvenator marinus</name>
    <dbReference type="NCBI Taxonomy" id="2600177"/>
    <lineage>
        <taxon>Bacteria</taxon>
        <taxon>Deltaproteobacteria</taxon>
        <taxon>Bradymonadales</taxon>
        <taxon>Microvenatoraceae</taxon>
        <taxon>Microvenator</taxon>
    </lineage>
</organism>
<dbReference type="PROSITE" id="PS50893">
    <property type="entry name" value="ABC_TRANSPORTER_2"/>
    <property type="match status" value="1"/>
</dbReference>
<gene>
    <name evidence="5" type="ORF">FRD01_20295</name>
</gene>
<evidence type="ECO:0000259" key="4">
    <source>
        <dbReference type="PROSITE" id="PS50893"/>
    </source>
</evidence>
<dbReference type="GO" id="GO:0016887">
    <property type="term" value="F:ATP hydrolysis activity"/>
    <property type="evidence" value="ECO:0007669"/>
    <property type="project" value="InterPro"/>
</dbReference>
<sequence>MKTIRLDNVSKVYQRHFALHRVTTEFNAGQLTLVLGGNGAGKTTLMNLLATLEPPSDGSIRFGDWDFETFSRRGRRNIGWVSHDSLLYPELSGRENLEFYAKMYGIKNPSKTAQDWLERIELSAAADKRVRTYSRGMKQRLSIARALIHRPALVLLDEPMTGLDHRSKDVMLRIFDEARSQGQIVVMITHDFSVPISMADRVIILDQGKLVFHDSTHEGMNLADLYLEKTS</sequence>
<protein>
    <submittedName>
        <fullName evidence="5">ABC transporter ATP-binding protein</fullName>
    </submittedName>
</protein>
<name>A0A5B8XZN5_9DELT</name>
<evidence type="ECO:0000313" key="5">
    <source>
        <dbReference type="EMBL" id="QED29533.1"/>
    </source>
</evidence>
<reference evidence="5 6" key="1">
    <citation type="submission" date="2019-08" db="EMBL/GenBank/DDBJ databases">
        <authorList>
            <person name="Liang Q."/>
        </authorList>
    </citation>
    <scope>NUCLEOTIDE SEQUENCE [LARGE SCALE GENOMIC DNA]</scope>
    <source>
        <strain evidence="5 6">V1718</strain>
    </source>
</reference>
<dbReference type="InterPro" id="IPR051782">
    <property type="entry name" value="ABC_Transporter_VariousFunc"/>
</dbReference>
<keyword evidence="1" id="KW-0813">Transport</keyword>
<keyword evidence="3 5" id="KW-0067">ATP-binding</keyword>
<feature type="domain" description="ABC transporter" evidence="4">
    <location>
        <begin position="4"/>
        <end position="230"/>
    </location>
</feature>
<evidence type="ECO:0000256" key="3">
    <source>
        <dbReference type="ARBA" id="ARBA00022840"/>
    </source>
</evidence>
<dbReference type="SUPFAM" id="SSF52540">
    <property type="entry name" value="P-loop containing nucleoside triphosphate hydrolases"/>
    <property type="match status" value="1"/>
</dbReference>
<dbReference type="GO" id="GO:0005524">
    <property type="term" value="F:ATP binding"/>
    <property type="evidence" value="ECO:0007669"/>
    <property type="project" value="UniProtKB-KW"/>
</dbReference>
<dbReference type="Pfam" id="PF00005">
    <property type="entry name" value="ABC_tran"/>
    <property type="match status" value="1"/>
</dbReference>
<dbReference type="PANTHER" id="PTHR42939">
    <property type="entry name" value="ABC TRANSPORTER ATP-BINDING PROTEIN ALBC-RELATED"/>
    <property type="match status" value="1"/>
</dbReference>
<proteinExistence type="predicted"/>
<dbReference type="Proteomes" id="UP000321595">
    <property type="component" value="Chromosome"/>
</dbReference>
<dbReference type="KEGG" id="bbae:FRD01_20295"/>
<dbReference type="OrthoDB" id="9809450at2"/>
<dbReference type="RefSeq" id="WP_146962766.1">
    <property type="nucleotide sequence ID" value="NZ_CP042467.1"/>
</dbReference>
<keyword evidence="6" id="KW-1185">Reference proteome</keyword>
<dbReference type="SMART" id="SM00382">
    <property type="entry name" value="AAA"/>
    <property type="match status" value="1"/>
</dbReference>
<dbReference type="Gene3D" id="3.40.50.300">
    <property type="entry name" value="P-loop containing nucleotide triphosphate hydrolases"/>
    <property type="match status" value="1"/>
</dbReference>
<keyword evidence="2" id="KW-0547">Nucleotide-binding</keyword>
<dbReference type="EMBL" id="CP042467">
    <property type="protein sequence ID" value="QED29533.1"/>
    <property type="molecule type" value="Genomic_DNA"/>
</dbReference>
<dbReference type="InterPro" id="IPR003439">
    <property type="entry name" value="ABC_transporter-like_ATP-bd"/>
</dbReference>
<dbReference type="CDD" id="cd03230">
    <property type="entry name" value="ABC_DR_subfamily_A"/>
    <property type="match status" value="1"/>
</dbReference>
<dbReference type="InterPro" id="IPR027417">
    <property type="entry name" value="P-loop_NTPase"/>
</dbReference>
<dbReference type="PANTHER" id="PTHR42939:SF1">
    <property type="entry name" value="ABC TRANSPORTER ATP-BINDING PROTEIN ALBC-RELATED"/>
    <property type="match status" value="1"/>
</dbReference>
<evidence type="ECO:0000256" key="2">
    <source>
        <dbReference type="ARBA" id="ARBA00022741"/>
    </source>
</evidence>
<evidence type="ECO:0000256" key="1">
    <source>
        <dbReference type="ARBA" id="ARBA00022448"/>
    </source>
</evidence>